<dbReference type="AlphaFoldDB" id="A0A117MKJ3"/>
<dbReference type="Gene3D" id="1.10.101.10">
    <property type="entry name" value="PGBD-like superfamily/PGBD"/>
    <property type="match status" value="1"/>
</dbReference>
<gene>
    <name evidence="2" type="ORF">ADL12_42240</name>
</gene>
<dbReference type="InterPro" id="IPR036366">
    <property type="entry name" value="PGBDSf"/>
</dbReference>
<dbReference type="EMBL" id="LLZG01000397">
    <property type="protein sequence ID" value="KUL22497.1"/>
    <property type="molecule type" value="Genomic_DNA"/>
</dbReference>
<feature type="chain" id="PRO_5007151141" evidence="1">
    <location>
        <begin position="31"/>
        <end position="155"/>
    </location>
</feature>
<dbReference type="Proteomes" id="UP000053923">
    <property type="component" value="Unassembled WGS sequence"/>
</dbReference>
<keyword evidence="3" id="KW-1185">Reference proteome</keyword>
<name>A0A117MKJ3_9ACTN</name>
<reference evidence="3" key="1">
    <citation type="submission" date="2015-10" db="EMBL/GenBank/DDBJ databases">
        <authorList>
            <person name="Ju K.-S."/>
            <person name="Doroghazi J.R."/>
            <person name="Metcalf W.W."/>
        </authorList>
    </citation>
    <scope>NUCLEOTIDE SEQUENCE [LARGE SCALE GENOMIC DNA]</scope>
    <source>
        <strain evidence="3">NRRL 3151</strain>
    </source>
</reference>
<keyword evidence="1" id="KW-0732">Signal</keyword>
<dbReference type="RefSeq" id="WP_062713446.1">
    <property type="nucleotide sequence ID" value="NZ_LLZG01000397.1"/>
</dbReference>
<evidence type="ECO:0000313" key="3">
    <source>
        <dbReference type="Proteomes" id="UP000053923"/>
    </source>
</evidence>
<organism evidence="2 3">
    <name type="scientific">Streptomyces regalis</name>
    <dbReference type="NCBI Taxonomy" id="68262"/>
    <lineage>
        <taxon>Bacteria</taxon>
        <taxon>Bacillati</taxon>
        <taxon>Actinomycetota</taxon>
        <taxon>Actinomycetes</taxon>
        <taxon>Kitasatosporales</taxon>
        <taxon>Streptomycetaceae</taxon>
        <taxon>Streptomyces</taxon>
    </lineage>
</organism>
<protein>
    <submittedName>
        <fullName evidence="2">Lysin</fullName>
    </submittedName>
</protein>
<feature type="signal peptide" evidence="1">
    <location>
        <begin position="1"/>
        <end position="30"/>
    </location>
</feature>
<accession>A0A117MKJ3</accession>
<sequence>MRALTRTVVSVTAAVGIAAGSLAGAGTAFADTAQTTKPAVSAQDISVLAVNNLGLSSQQAKNTQCFLRTAPARYTGAIDGLLGTESWKAMQRWLKEYWRYRDSIDGIVGRNTIMALQRMLAHGWDYNGAIDGIAGSGTKAAFKRFANEMSVFYPC</sequence>
<comment type="caution">
    <text evidence="2">The sequence shown here is derived from an EMBL/GenBank/DDBJ whole genome shotgun (WGS) entry which is preliminary data.</text>
</comment>
<evidence type="ECO:0000256" key="1">
    <source>
        <dbReference type="SAM" id="SignalP"/>
    </source>
</evidence>
<dbReference type="OrthoDB" id="5126452at2"/>
<proteinExistence type="predicted"/>
<evidence type="ECO:0000313" key="2">
    <source>
        <dbReference type="EMBL" id="KUL22497.1"/>
    </source>
</evidence>